<feature type="compositionally biased region" description="Basic and acidic residues" evidence="1">
    <location>
        <begin position="224"/>
        <end position="242"/>
    </location>
</feature>
<dbReference type="Proteomes" id="UP000827284">
    <property type="component" value="Unassembled WGS sequence"/>
</dbReference>
<proteinExistence type="predicted"/>
<gene>
    <name evidence="2" type="ORF">EMPS_10629</name>
</gene>
<keyword evidence="3" id="KW-1185">Reference proteome</keyword>
<feature type="region of interest" description="Disordered" evidence="1">
    <location>
        <begin position="441"/>
        <end position="476"/>
    </location>
</feature>
<accession>A0A9P3HK84</accession>
<reference evidence="2" key="1">
    <citation type="submission" date="2021-11" db="EMBL/GenBank/DDBJ databases">
        <authorList>
            <person name="Herlambang A."/>
            <person name="Guo Y."/>
            <person name="Takashima Y."/>
            <person name="Nishizawa T."/>
        </authorList>
    </citation>
    <scope>NUCLEOTIDE SEQUENCE</scope>
    <source>
        <strain evidence="2">E1425</strain>
    </source>
</reference>
<evidence type="ECO:0000313" key="2">
    <source>
        <dbReference type="EMBL" id="GJJ78270.1"/>
    </source>
</evidence>
<organism evidence="2 3">
    <name type="scientific">Entomortierella parvispora</name>
    <dbReference type="NCBI Taxonomy" id="205924"/>
    <lineage>
        <taxon>Eukaryota</taxon>
        <taxon>Fungi</taxon>
        <taxon>Fungi incertae sedis</taxon>
        <taxon>Mucoromycota</taxon>
        <taxon>Mortierellomycotina</taxon>
        <taxon>Mortierellomycetes</taxon>
        <taxon>Mortierellales</taxon>
        <taxon>Mortierellaceae</taxon>
        <taxon>Entomortierella</taxon>
    </lineage>
</organism>
<comment type="caution">
    <text evidence="2">The sequence shown here is derived from an EMBL/GenBank/DDBJ whole genome shotgun (WGS) entry which is preliminary data.</text>
</comment>
<feature type="region of interest" description="Disordered" evidence="1">
    <location>
        <begin position="221"/>
        <end position="255"/>
    </location>
</feature>
<dbReference type="EMBL" id="BQFW01000014">
    <property type="protein sequence ID" value="GJJ78270.1"/>
    <property type="molecule type" value="Genomic_DNA"/>
</dbReference>
<name>A0A9P3HK84_9FUNG</name>
<feature type="compositionally biased region" description="Basic and acidic residues" evidence="1">
    <location>
        <begin position="463"/>
        <end position="473"/>
    </location>
</feature>
<evidence type="ECO:0000313" key="3">
    <source>
        <dbReference type="Proteomes" id="UP000827284"/>
    </source>
</evidence>
<dbReference type="AlphaFoldDB" id="A0A9P3HK84"/>
<sequence>MEGFISHSYRQEDDAPSLSHTLQTPRRPHVFFTKIELTDSLKRPPKSRQSRDTSGEIISTRHKRRRQQQQQQQLQKQQQQQQLEQQLLEQQLLEQQLLEQQLLEQQLLEQQLLEQQLREQQLLEQQLREQRQQELNAELERRLLGAETLIQLQYEFDGLHHQSGSSVDRITSDTSNFDDERGWVPSVSVPRSQAEVTPSETFQPGEIRVETLDHSQTVPLLDTRQQRAEPSLHETFSERDPDNESSTEEYRPNGAGTALSETFMQEKVHTEGRIDQCQHRTEVLLEAGQQNEAQIEIRIEQYQRQTEVPLLEKIQRDEAFGGTNIECSQLQTEAILRDASPQQGNIGNISIEQSQQNHTETNVFETSLEEENDGKGNSEQSLLGESDSANWIQQHSQHQTDAVLPEASMQEAVDQESWTEQAHQNYAEEFHSEIHLPDHRATVSPSEPLADNRSASLDLSETETDRSDDREYPQRNTSETGVIFTQHQPYHQPRASVLKVREVLECVEIAVVRRSPSVPTLMREDGKEISRERREFQARFKKGIR</sequence>
<protein>
    <submittedName>
        <fullName evidence="2">Uncharacterized protein</fullName>
    </submittedName>
</protein>
<feature type="region of interest" description="Disordered" evidence="1">
    <location>
        <begin position="39"/>
        <end position="73"/>
    </location>
</feature>
<evidence type="ECO:0000256" key="1">
    <source>
        <dbReference type="SAM" id="MobiDB-lite"/>
    </source>
</evidence>
<feature type="region of interest" description="Disordered" evidence="1">
    <location>
        <begin position="1"/>
        <end position="27"/>
    </location>
</feature>
<reference evidence="2" key="2">
    <citation type="journal article" date="2022" name="Microbiol. Resour. Announc.">
        <title>Whole-Genome Sequence of Entomortierella parvispora E1425, a Mucoromycotan Fungus Associated with Burkholderiaceae-Related Endosymbiotic Bacteria.</title>
        <authorList>
            <person name="Herlambang A."/>
            <person name="Guo Y."/>
            <person name="Takashima Y."/>
            <person name="Narisawa K."/>
            <person name="Ohta H."/>
            <person name="Nishizawa T."/>
        </authorList>
    </citation>
    <scope>NUCLEOTIDE SEQUENCE</scope>
    <source>
        <strain evidence="2">E1425</strain>
    </source>
</reference>